<dbReference type="AlphaFoldDB" id="A0AAE0B5G0"/>
<protein>
    <recommendedName>
        <fullName evidence="1">Reverse transcriptase zinc-binding domain-containing protein</fullName>
    </recommendedName>
</protein>
<organism evidence="2 3">
    <name type="scientific">Dipteronia sinensis</name>
    <dbReference type="NCBI Taxonomy" id="43782"/>
    <lineage>
        <taxon>Eukaryota</taxon>
        <taxon>Viridiplantae</taxon>
        <taxon>Streptophyta</taxon>
        <taxon>Embryophyta</taxon>
        <taxon>Tracheophyta</taxon>
        <taxon>Spermatophyta</taxon>
        <taxon>Magnoliopsida</taxon>
        <taxon>eudicotyledons</taxon>
        <taxon>Gunneridae</taxon>
        <taxon>Pentapetalae</taxon>
        <taxon>rosids</taxon>
        <taxon>malvids</taxon>
        <taxon>Sapindales</taxon>
        <taxon>Sapindaceae</taxon>
        <taxon>Hippocastanoideae</taxon>
        <taxon>Acereae</taxon>
        <taxon>Dipteronia</taxon>
    </lineage>
</organism>
<evidence type="ECO:0000313" key="3">
    <source>
        <dbReference type="Proteomes" id="UP001281410"/>
    </source>
</evidence>
<sequence>MFGEGIFNLCVEVLIRIECWLWMRLQPWGWTTSLEVFISDVGRWWVTAWFLLFRIFFHRGAIFSGLNSSFIVLLLKLKDSISIDQFRLTVLSNFLFKISSKILADRLSRIAARIVSPHQFGFIWEHDVEDCIALAFDCVNMLQKKCCGDWKIAVFGWNDDWAVAFLLLSGPFISWLYSQSNLSLADLGLLNDSLLRKLTWKFMTSKGFAYSFMHERRGFFDFIQDDIWVLNECLRARFPNLCFRIDRIAISPVADSLVQARSRDGRVSCKMAYSQMINGFPQVLWWRDVWSCFIPPYRSALTWHLLLNRPPTEDRLCRGGFQLVSRCSVCCVSSELADHLFLQCPLVATLWKAVFSTFQRQVSTNSWSASFSQAMSVTFSDYVDSMEGGFPCSCL</sequence>
<comment type="caution">
    <text evidence="2">The sequence shown here is derived from an EMBL/GenBank/DDBJ whole genome shotgun (WGS) entry which is preliminary data.</text>
</comment>
<dbReference type="EMBL" id="JANJYJ010000001">
    <property type="protein sequence ID" value="KAK3229625.1"/>
    <property type="molecule type" value="Genomic_DNA"/>
</dbReference>
<evidence type="ECO:0000259" key="1">
    <source>
        <dbReference type="Pfam" id="PF13966"/>
    </source>
</evidence>
<proteinExistence type="predicted"/>
<accession>A0AAE0B5G0</accession>
<feature type="domain" description="Reverse transcriptase zinc-binding" evidence="1">
    <location>
        <begin position="268"/>
        <end position="351"/>
    </location>
</feature>
<keyword evidence="3" id="KW-1185">Reference proteome</keyword>
<dbReference type="InterPro" id="IPR026960">
    <property type="entry name" value="RVT-Znf"/>
</dbReference>
<name>A0AAE0B5G0_9ROSI</name>
<dbReference type="Pfam" id="PF13966">
    <property type="entry name" value="zf-RVT"/>
    <property type="match status" value="1"/>
</dbReference>
<reference evidence="2" key="1">
    <citation type="journal article" date="2023" name="Plant J.">
        <title>Genome sequences and population genomics provide insights into the demographic history, inbreeding, and mutation load of two 'living fossil' tree species of Dipteronia.</title>
        <authorList>
            <person name="Feng Y."/>
            <person name="Comes H.P."/>
            <person name="Chen J."/>
            <person name="Zhu S."/>
            <person name="Lu R."/>
            <person name="Zhang X."/>
            <person name="Li P."/>
            <person name="Qiu J."/>
            <person name="Olsen K.M."/>
            <person name="Qiu Y."/>
        </authorList>
    </citation>
    <scope>NUCLEOTIDE SEQUENCE</scope>
    <source>
        <strain evidence="2">NBL</strain>
    </source>
</reference>
<gene>
    <name evidence="2" type="ORF">Dsin_001506</name>
</gene>
<evidence type="ECO:0000313" key="2">
    <source>
        <dbReference type="EMBL" id="KAK3229625.1"/>
    </source>
</evidence>
<dbReference type="Proteomes" id="UP001281410">
    <property type="component" value="Unassembled WGS sequence"/>
</dbReference>